<dbReference type="Proteomes" id="UP000293638">
    <property type="component" value="Unassembled WGS sequence"/>
</dbReference>
<gene>
    <name evidence="1" type="ORF">EV189_3130</name>
</gene>
<dbReference type="RefSeq" id="WP_130493887.1">
    <property type="nucleotide sequence ID" value="NZ_SGXD01000004.1"/>
</dbReference>
<evidence type="ECO:0000313" key="2">
    <source>
        <dbReference type="Proteomes" id="UP000293638"/>
    </source>
</evidence>
<name>A0A4Q7NFZ6_9ACTN</name>
<dbReference type="EMBL" id="SGXD01000004">
    <property type="protein sequence ID" value="RZS82735.1"/>
    <property type="molecule type" value="Genomic_DNA"/>
</dbReference>
<dbReference type="AlphaFoldDB" id="A0A4Q7NFZ6"/>
<dbReference type="OrthoDB" id="9793637at2"/>
<organism evidence="1 2">
    <name type="scientific">Motilibacter rhizosphaerae</name>
    <dbReference type="NCBI Taxonomy" id="598652"/>
    <lineage>
        <taxon>Bacteria</taxon>
        <taxon>Bacillati</taxon>
        <taxon>Actinomycetota</taxon>
        <taxon>Actinomycetes</taxon>
        <taxon>Motilibacterales</taxon>
        <taxon>Motilibacteraceae</taxon>
        <taxon>Motilibacter</taxon>
    </lineage>
</organism>
<reference evidence="1 2" key="1">
    <citation type="submission" date="2019-02" db="EMBL/GenBank/DDBJ databases">
        <title>Genomic Encyclopedia of Type Strains, Phase IV (KMG-IV): sequencing the most valuable type-strain genomes for metagenomic binning, comparative biology and taxonomic classification.</title>
        <authorList>
            <person name="Goeker M."/>
        </authorList>
    </citation>
    <scope>NUCLEOTIDE SEQUENCE [LARGE SCALE GENOMIC DNA]</scope>
    <source>
        <strain evidence="1 2">DSM 45622</strain>
    </source>
</reference>
<keyword evidence="2" id="KW-1185">Reference proteome</keyword>
<accession>A0A4Q7NFZ6</accession>
<sequence length="199" mass="21165">MSQPAPAGYSSIMTSRTPLDALFAGYLRDLVQIAELARVQRERENRAANSLVGKLALEAVRLSAYERAFLLPVAAEVLDDGPAVVDREVARLDRLEELVGGLEALDMATGGPALDAVADYAAELASDQRHGLLPRLAQALPAGDLVELGARVTPTQEPGSTHSHPKLTGGHDVTTWPGVGMLHSLREAFATEISLRQAV</sequence>
<protein>
    <submittedName>
        <fullName evidence="1">Uncharacterized protein</fullName>
    </submittedName>
</protein>
<evidence type="ECO:0000313" key="1">
    <source>
        <dbReference type="EMBL" id="RZS82735.1"/>
    </source>
</evidence>
<proteinExistence type="predicted"/>
<comment type="caution">
    <text evidence="1">The sequence shown here is derived from an EMBL/GenBank/DDBJ whole genome shotgun (WGS) entry which is preliminary data.</text>
</comment>